<evidence type="ECO:0000313" key="10">
    <source>
        <dbReference type="EMBL" id="CAD9150780.1"/>
    </source>
</evidence>
<gene>
    <name evidence="10" type="ORF">ACAT0790_LOCUS31684</name>
</gene>
<dbReference type="GO" id="GO:0004527">
    <property type="term" value="F:exonuclease activity"/>
    <property type="evidence" value="ECO:0007669"/>
    <property type="project" value="InterPro"/>
</dbReference>
<evidence type="ECO:0000256" key="6">
    <source>
        <dbReference type="PROSITE-ProRule" id="PRU00176"/>
    </source>
</evidence>
<dbReference type="InterPro" id="IPR012337">
    <property type="entry name" value="RNaseH-like_sf"/>
</dbReference>
<evidence type="ECO:0000256" key="8">
    <source>
        <dbReference type="SAM" id="MobiDB-lite"/>
    </source>
</evidence>
<dbReference type="GO" id="GO:0005634">
    <property type="term" value="C:nucleus"/>
    <property type="evidence" value="ECO:0007669"/>
    <property type="project" value="UniProtKB-SubCell"/>
</dbReference>
<name>A0A7S1QY36_ALECA</name>
<dbReference type="InterPro" id="IPR012677">
    <property type="entry name" value="Nucleotide-bd_a/b_plait_sf"/>
</dbReference>
<sequence length="827" mass="90820">MTMAPRLSELGKVKLRRFVAEATDLEDLDDIEAALDRDHLSERLAIKLQLGPLDFEVPHARAAAAPPSLNSVQAQPLPLGALGLTALGLAKVRKGIEHARDMKVLATLDRALNQGDIPRLRQMLDLQPEDLTGEDDDDEEDRSTSSTEELGEADNDEEDEYDPFATEPVVKVEAADTAVDVKSENDLEEARAALVEVVVKAEEAEADAKVKAEVEEEARAALAEARALLEEAKAVVAPGTEVADEEVQEVVVVEDRAAEVEAVKDKIGNELRVQAFAEGPSEESDVNAMAQLPATQAKQATEEIKGQQKEQTSQDEQRQAQCEQQREQQEAEAVEEEDEEERSEEEQQQQAETPVPVVAASGPLAALQSAYADSDSDDQPAVEVTSVAAKPPQKRRRTSSGSAPQQARQRALPWPIGWAWLASRTQRHPDFRVPTLPAGASWVQAQPSESTQAVPGEVPAIALATSRVYVGDPTNGYDVHHVARIAAVSLSGQVLLDVLVRPRLPVLDCRTHITGLTRDKLAGQSAVELAVARQQLLSLMTPETLLLGYRLTSDLEALQLWHGPLVDASLLFCVDSRKQHQYHPLRYIAKKVLYEDMDERAPHDAVESARLVMRLVRHEAALPTPTPAFEPSGDSGLEFMVRHIPSAWGEKAAQRVAAHCPGAAQGIEVRWLLSEADPTEWRGEAQLTFPNQIARDSCFESLRSLTDVHVQWEDLPGAPPLGSFITEQALMKTFSSFGVVVSARLPRKPTTREARHFAFVSFLEREDAQRCARGQPVEVQLTPTWNLPLRPRIARFGNTDDKRIAVPARNTSSAEFGGLDWLHISKR</sequence>
<dbReference type="InterPro" id="IPR047021">
    <property type="entry name" value="REXO1/3/4-like"/>
</dbReference>
<dbReference type="InterPro" id="IPR035979">
    <property type="entry name" value="RBD_domain_sf"/>
</dbReference>
<dbReference type="InterPro" id="IPR036397">
    <property type="entry name" value="RNaseH_sf"/>
</dbReference>
<dbReference type="Gene3D" id="3.30.70.330">
    <property type="match status" value="1"/>
</dbReference>
<dbReference type="SUPFAM" id="SSF54928">
    <property type="entry name" value="RNA-binding domain, RBD"/>
    <property type="match status" value="1"/>
</dbReference>
<feature type="domain" description="RRM" evidence="9">
    <location>
        <begin position="714"/>
        <end position="784"/>
    </location>
</feature>
<dbReference type="GO" id="GO:0003723">
    <property type="term" value="F:RNA binding"/>
    <property type="evidence" value="ECO:0007669"/>
    <property type="project" value="UniProtKB-UniRule"/>
</dbReference>
<keyword evidence="5" id="KW-0539">Nucleus</keyword>
<dbReference type="PROSITE" id="PS50102">
    <property type="entry name" value="RRM"/>
    <property type="match status" value="1"/>
</dbReference>
<feature type="compositionally biased region" description="Acidic residues" evidence="8">
    <location>
        <begin position="330"/>
        <end position="347"/>
    </location>
</feature>
<dbReference type="SMART" id="SM00360">
    <property type="entry name" value="RRM"/>
    <property type="match status" value="1"/>
</dbReference>
<evidence type="ECO:0000256" key="7">
    <source>
        <dbReference type="SAM" id="Coils"/>
    </source>
</evidence>
<feature type="compositionally biased region" description="Acidic residues" evidence="8">
    <location>
        <begin position="127"/>
        <end position="141"/>
    </location>
</feature>
<dbReference type="SUPFAM" id="SSF53098">
    <property type="entry name" value="Ribonuclease H-like"/>
    <property type="match status" value="1"/>
</dbReference>
<evidence type="ECO:0000256" key="1">
    <source>
        <dbReference type="ARBA" id="ARBA00004123"/>
    </source>
</evidence>
<keyword evidence="4" id="KW-0378">Hydrolase</keyword>
<dbReference type="PANTHER" id="PTHR12801:SF115">
    <property type="entry name" value="FI18136P1-RELATED"/>
    <property type="match status" value="1"/>
</dbReference>
<evidence type="ECO:0000259" key="9">
    <source>
        <dbReference type="PROSITE" id="PS50102"/>
    </source>
</evidence>
<dbReference type="InterPro" id="IPR013520">
    <property type="entry name" value="Ribonucl_H"/>
</dbReference>
<feature type="region of interest" description="Disordered" evidence="8">
    <location>
        <begin position="119"/>
        <end position="162"/>
    </location>
</feature>
<proteinExistence type="inferred from homology"/>
<evidence type="ECO:0000256" key="5">
    <source>
        <dbReference type="ARBA" id="ARBA00023242"/>
    </source>
</evidence>
<comment type="similarity">
    <text evidence="2">Belongs to the REXO1/REXO3 family.</text>
</comment>
<feature type="compositionally biased region" description="Acidic residues" evidence="8">
    <location>
        <begin position="149"/>
        <end position="162"/>
    </location>
</feature>
<accession>A0A7S1QY36</accession>
<feature type="region of interest" description="Disordered" evidence="8">
    <location>
        <begin position="276"/>
        <end position="355"/>
    </location>
</feature>
<dbReference type="InterPro" id="IPR000504">
    <property type="entry name" value="RRM_dom"/>
</dbReference>
<dbReference type="SMART" id="SM00479">
    <property type="entry name" value="EXOIII"/>
    <property type="match status" value="1"/>
</dbReference>
<feature type="coiled-coil region" evidence="7">
    <location>
        <begin position="187"/>
        <end position="235"/>
    </location>
</feature>
<dbReference type="Pfam" id="PF00076">
    <property type="entry name" value="RRM_1"/>
    <property type="match status" value="1"/>
</dbReference>
<keyword evidence="3" id="KW-0540">Nuclease</keyword>
<dbReference type="EMBL" id="HBGE01052511">
    <property type="protein sequence ID" value="CAD9150780.1"/>
    <property type="molecule type" value="Transcribed_RNA"/>
</dbReference>
<evidence type="ECO:0000256" key="2">
    <source>
        <dbReference type="ARBA" id="ARBA00006357"/>
    </source>
</evidence>
<dbReference type="AlphaFoldDB" id="A0A7S1QY36"/>
<dbReference type="Gene3D" id="3.30.420.10">
    <property type="entry name" value="Ribonuclease H-like superfamily/Ribonuclease H"/>
    <property type="match status" value="1"/>
</dbReference>
<dbReference type="PANTHER" id="PTHR12801">
    <property type="entry name" value="RNA EXONUCLEASE REXO1 / RECO3 FAMILY MEMBER-RELATED"/>
    <property type="match status" value="1"/>
</dbReference>
<keyword evidence="7" id="KW-0175">Coiled coil</keyword>
<keyword evidence="6" id="KW-0694">RNA-binding</keyword>
<evidence type="ECO:0000256" key="3">
    <source>
        <dbReference type="ARBA" id="ARBA00022722"/>
    </source>
</evidence>
<organism evidence="10">
    <name type="scientific">Alexandrium catenella</name>
    <name type="common">Red tide dinoflagellate</name>
    <name type="synonym">Gonyaulax catenella</name>
    <dbReference type="NCBI Taxonomy" id="2925"/>
    <lineage>
        <taxon>Eukaryota</taxon>
        <taxon>Sar</taxon>
        <taxon>Alveolata</taxon>
        <taxon>Dinophyceae</taxon>
        <taxon>Gonyaulacales</taxon>
        <taxon>Pyrocystaceae</taxon>
        <taxon>Alexandrium</taxon>
    </lineage>
</organism>
<reference evidence="10" key="1">
    <citation type="submission" date="2021-01" db="EMBL/GenBank/DDBJ databases">
        <authorList>
            <person name="Corre E."/>
            <person name="Pelletier E."/>
            <person name="Niang G."/>
            <person name="Scheremetjew M."/>
            <person name="Finn R."/>
            <person name="Kale V."/>
            <person name="Holt S."/>
            <person name="Cochrane G."/>
            <person name="Meng A."/>
            <person name="Brown T."/>
            <person name="Cohen L."/>
        </authorList>
    </citation>
    <scope>NUCLEOTIDE SEQUENCE</scope>
    <source>
        <strain evidence="10">OF101</strain>
    </source>
</reference>
<feature type="compositionally biased region" description="Polar residues" evidence="8">
    <location>
        <begin position="399"/>
        <end position="408"/>
    </location>
</feature>
<feature type="region of interest" description="Disordered" evidence="8">
    <location>
        <begin position="370"/>
        <end position="410"/>
    </location>
</feature>
<comment type="subcellular location">
    <subcellularLocation>
        <location evidence="1">Nucleus</location>
    </subcellularLocation>
</comment>
<protein>
    <recommendedName>
        <fullName evidence="9">RRM domain-containing protein</fullName>
    </recommendedName>
</protein>
<evidence type="ECO:0000256" key="4">
    <source>
        <dbReference type="ARBA" id="ARBA00022801"/>
    </source>
</evidence>